<dbReference type="InterPro" id="IPR001451">
    <property type="entry name" value="Hexapep"/>
</dbReference>
<dbReference type="PANTHER" id="PTHR23416">
    <property type="entry name" value="SIALIC ACID SYNTHASE-RELATED"/>
    <property type="match status" value="1"/>
</dbReference>
<organism evidence="6 7">
    <name type="scientific">Segatella copri</name>
    <dbReference type="NCBI Taxonomy" id="165179"/>
    <lineage>
        <taxon>Bacteria</taxon>
        <taxon>Pseudomonadati</taxon>
        <taxon>Bacteroidota</taxon>
        <taxon>Bacteroidia</taxon>
        <taxon>Bacteroidales</taxon>
        <taxon>Prevotellaceae</taxon>
        <taxon>Segatella</taxon>
    </lineage>
</organism>
<evidence type="ECO:0000256" key="3">
    <source>
        <dbReference type="ARBA" id="ARBA00022737"/>
    </source>
</evidence>
<dbReference type="Pfam" id="PF14602">
    <property type="entry name" value="Hexapep_2"/>
    <property type="match status" value="1"/>
</dbReference>
<dbReference type="PANTHER" id="PTHR23416:SF23">
    <property type="entry name" value="ACETYLTRANSFERASE C18B11.09C-RELATED"/>
    <property type="match status" value="1"/>
</dbReference>
<dbReference type="SUPFAM" id="SSF51161">
    <property type="entry name" value="Trimeric LpxA-like enzymes"/>
    <property type="match status" value="1"/>
</dbReference>
<sequence>MNLSLCTYCIALTCIILMLYFHRILLMLFFSPLTILVSWYKSNKGTTNGLLTKVSERYSWQFERLFLYWISQIHSHLIRNFFYRYIQGIELGKNVVIYSNCEIRNPTKLKIGNGTIIGNNAILDARAGLELGENVNLSSNVSIWTLQHDYRDRDFACTPEHFGPVKICDRAWIGPNVIILHDVTVGEGAVVAAGAVVTKNVPPFTLYGGVPARQIGERPKNIRYVFTGNPCPYL</sequence>
<evidence type="ECO:0000256" key="5">
    <source>
        <dbReference type="SAM" id="Phobius"/>
    </source>
</evidence>
<dbReference type="Pfam" id="PF00132">
    <property type="entry name" value="Hexapep"/>
    <property type="match status" value="1"/>
</dbReference>
<keyword evidence="5" id="KW-1133">Transmembrane helix</keyword>
<evidence type="ECO:0000256" key="4">
    <source>
        <dbReference type="ARBA" id="ARBA00023315"/>
    </source>
</evidence>
<gene>
    <name evidence="6" type="ORF">DXB80_12345</name>
</gene>
<dbReference type="Proteomes" id="UP000261245">
    <property type="component" value="Unassembled WGS sequence"/>
</dbReference>
<keyword evidence="5" id="KW-0812">Transmembrane</keyword>
<dbReference type="RefSeq" id="WP_117729090.1">
    <property type="nucleotide sequence ID" value="NZ_QRSU01000027.1"/>
</dbReference>
<name>A0AA92TFC8_9BACT</name>
<evidence type="ECO:0000313" key="7">
    <source>
        <dbReference type="Proteomes" id="UP000261245"/>
    </source>
</evidence>
<keyword evidence="4 6" id="KW-0012">Acyltransferase</keyword>
<evidence type="ECO:0000313" key="6">
    <source>
        <dbReference type="EMBL" id="RGN05374.1"/>
    </source>
</evidence>
<reference evidence="6 7" key="1">
    <citation type="submission" date="2018-08" db="EMBL/GenBank/DDBJ databases">
        <title>A genome reference for cultivated species of the human gut microbiota.</title>
        <authorList>
            <person name="Zou Y."/>
            <person name="Xue W."/>
            <person name="Luo G."/>
        </authorList>
    </citation>
    <scope>NUCLEOTIDE SEQUENCE [LARGE SCALE GENOMIC DNA]</scope>
    <source>
        <strain evidence="6 7">OM06-11</strain>
    </source>
</reference>
<comment type="caution">
    <text evidence="6">The sequence shown here is derived from an EMBL/GenBank/DDBJ whole genome shotgun (WGS) entry which is preliminary data.</text>
</comment>
<dbReference type="InterPro" id="IPR011004">
    <property type="entry name" value="Trimer_LpxA-like_sf"/>
</dbReference>
<dbReference type="EMBL" id="QSUC01000043">
    <property type="protein sequence ID" value="RGN05374.1"/>
    <property type="molecule type" value="Genomic_DNA"/>
</dbReference>
<keyword evidence="2" id="KW-0808">Transferase</keyword>
<proteinExistence type="inferred from homology"/>
<dbReference type="AlphaFoldDB" id="A0AA92TFC8"/>
<evidence type="ECO:0000256" key="2">
    <source>
        <dbReference type="ARBA" id="ARBA00022679"/>
    </source>
</evidence>
<accession>A0AA92TFC8</accession>
<dbReference type="GO" id="GO:0008374">
    <property type="term" value="F:O-acyltransferase activity"/>
    <property type="evidence" value="ECO:0007669"/>
    <property type="project" value="TreeGrafter"/>
</dbReference>
<dbReference type="GO" id="GO:0005829">
    <property type="term" value="C:cytosol"/>
    <property type="evidence" value="ECO:0007669"/>
    <property type="project" value="TreeGrafter"/>
</dbReference>
<dbReference type="Gene3D" id="2.160.10.10">
    <property type="entry name" value="Hexapeptide repeat proteins"/>
    <property type="match status" value="1"/>
</dbReference>
<keyword evidence="3" id="KW-0677">Repeat</keyword>
<feature type="transmembrane region" description="Helical" evidence="5">
    <location>
        <begin position="7"/>
        <end position="40"/>
    </location>
</feature>
<comment type="similarity">
    <text evidence="1">Belongs to the transferase hexapeptide repeat family.</text>
</comment>
<dbReference type="CDD" id="cd04647">
    <property type="entry name" value="LbH_MAT_like"/>
    <property type="match status" value="1"/>
</dbReference>
<evidence type="ECO:0000256" key="1">
    <source>
        <dbReference type="ARBA" id="ARBA00007274"/>
    </source>
</evidence>
<protein>
    <submittedName>
        <fullName evidence="6">Acyltransferase</fullName>
    </submittedName>
</protein>
<dbReference type="InterPro" id="IPR018357">
    <property type="entry name" value="Hexapep_transf_CS"/>
</dbReference>
<keyword evidence="5" id="KW-0472">Membrane</keyword>
<dbReference type="InterPro" id="IPR051159">
    <property type="entry name" value="Hexapeptide_acetyltransf"/>
</dbReference>
<dbReference type="PROSITE" id="PS00101">
    <property type="entry name" value="HEXAPEP_TRANSFERASES"/>
    <property type="match status" value="1"/>
</dbReference>